<name>M8A906_TRIUA</name>
<reference evidence="1" key="1">
    <citation type="journal article" date="2013" name="Nature">
        <title>Draft genome of the wheat A-genome progenitor Triticum urartu.</title>
        <authorList>
            <person name="Ling H.Q."/>
            <person name="Zhao S."/>
            <person name="Liu D."/>
            <person name="Wang J."/>
            <person name="Sun H."/>
            <person name="Zhang C."/>
            <person name="Fan H."/>
            <person name="Li D."/>
            <person name="Dong L."/>
            <person name="Tao Y."/>
            <person name="Gao C."/>
            <person name="Wu H."/>
            <person name="Li Y."/>
            <person name="Cui Y."/>
            <person name="Guo X."/>
            <person name="Zheng S."/>
            <person name="Wang B."/>
            <person name="Yu K."/>
            <person name="Liang Q."/>
            <person name="Yang W."/>
            <person name="Lou X."/>
            <person name="Chen J."/>
            <person name="Feng M."/>
            <person name="Jian J."/>
            <person name="Zhang X."/>
            <person name="Luo G."/>
            <person name="Jiang Y."/>
            <person name="Liu J."/>
            <person name="Wang Z."/>
            <person name="Sha Y."/>
            <person name="Zhang B."/>
            <person name="Wu H."/>
            <person name="Tang D."/>
            <person name="Shen Q."/>
            <person name="Xue P."/>
            <person name="Zou S."/>
            <person name="Wang X."/>
            <person name="Liu X."/>
            <person name="Wang F."/>
            <person name="Yang Y."/>
            <person name="An X."/>
            <person name="Dong Z."/>
            <person name="Zhang K."/>
            <person name="Zhang X."/>
            <person name="Luo M.C."/>
            <person name="Dvorak J."/>
            <person name="Tong Y."/>
            <person name="Wang J."/>
            <person name="Yang H."/>
            <person name="Li Z."/>
            <person name="Wang D."/>
            <person name="Zhang A."/>
            <person name="Wang J."/>
        </authorList>
    </citation>
    <scope>NUCLEOTIDE SEQUENCE</scope>
</reference>
<sequence length="138" mass="15295">MGARAAPSVLDRPHFLPVNHVAFMQCVLGATATTPYILSFLVVQCTSLLRKVALSQAIEVLSRYRPETTDAETLKRAVAVVNREAQRYWKPIFNNVNKVMHSGANDCTKEEAFAAAKALLNRELGQGPDAIKMDFEYV</sequence>
<organism evidence="1">
    <name type="scientific">Triticum urartu</name>
    <name type="common">Red wild einkorn</name>
    <name type="synonym">Crithodium urartu</name>
    <dbReference type="NCBI Taxonomy" id="4572"/>
    <lineage>
        <taxon>Eukaryota</taxon>
        <taxon>Viridiplantae</taxon>
        <taxon>Streptophyta</taxon>
        <taxon>Embryophyta</taxon>
        <taxon>Tracheophyta</taxon>
        <taxon>Spermatophyta</taxon>
        <taxon>Magnoliopsida</taxon>
        <taxon>Liliopsida</taxon>
        <taxon>Poales</taxon>
        <taxon>Poaceae</taxon>
        <taxon>BOP clade</taxon>
        <taxon>Pooideae</taxon>
        <taxon>Triticodae</taxon>
        <taxon>Triticeae</taxon>
        <taxon>Triticinae</taxon>
        <taxon>Triticum</taxon>
    </lineage>
</organism>
<dbReference type="EMBL" id="KD152239">
    <property type="protein sequence ID" value="EMS56974.1"/>
    <property type="molecule type" value="Genomic_DNA"/>
</dbReference>
<proteinExistence type="predicted"/>
<dbReference type="AlphaFoldDB" id="M8A906"/>
<dbReference type="OMA" id="HSGANDC"/>
<protein>
    <submittedName>
        <fullName evidence="1">Uncharacterized protein</fullName>
    </submittedName>
</protein>
<gene>
    <name evidence="1" type="ORF">TRIUR3_21567</name>
</gene>
<accession>M8A906</accession>
<evidence type="ECO:0000313" key="1">
    <source>
        <dbReference type="EMBL" id="EMS56974.1"/>
    </source>
</evidence>